<protein>
    <submittedName>
        <fullName evidence="1">Uncharacterized protein</fullName>
    </submittedName>
</protein>
<dbReference type="EMBL" id="JSAN01000056">
    <property type="protein sequence ID" value="KIC72403.1"/>
    <property type="molecule type" value="Genomic_DNA"/>
</dbReference>
<comment type="caution">
    <text evidence="1">The sequence shown here is derived from an EMBL/GenBank/DDBJ whole genome shotgun (WGS) entry which is preliminary data.</text>
</comment>
<evidence type="ECO:0000313" key="1">
    <source>
        <dbReference type="EMBL" id="KIC72403.1"/>
    </source>
</evidence>
<evidence type="ECO:0000313" key="2">
    <source>
        <dbReference type="Proteomes" id="UP000031465"/>
    </source>
</evidence>
<dbReference type="PATRIC" id="fig|362787.3.peg.840"/>
<accession>A0A0C1HC90</accession>
<reference evidence="1 2" key="1">
    <citation type="journal article" date="2014" name="Mol. Biol. Evol.">
        <title>Massive expansion of Ubiquitination-related gene families within the Chlamydiae.</title>
        <authorList>
            <person name="Domman D."/>
            <person name="Collingro A."/>
            <person name="Lagkouvardos I."/>
            <person name="Gehre L."/>
            <person name="Weinmaier T."/>
            <person name="Rattei T."/>
            <person name="Subtil A."/>
            <person name="Horn M."/>
        </authorList>
    </citation>
    <scope>NUCLEOTIDE SEQUENCE [LARGE SCALE GENOMIC DNA]</scope>
    <source>
        <strain evidence="1 2">EI2</strain>
    </source>
</reference>
<name>A0A0C1HC90_9BACT</name>
<dbReference type="AlphaFoldDB" id="A0A0C1HC90"/>
<dbReference type="Proteomes" id="UP000031465">
    <property type="component" value="Unassembled WGS sequence"/>
</dbReference>
<organism evidence="1 2">
    <name type="scientific">Candidatus Protochlamydia amoebophila</name>
    <dbReference type="NCBI Taxonomy" id="362787"/>
    <lineage>
        <taxon>Bacteria</taxon>
        <taxon>Pseudomonadati</taxon>
        <taxon>Chlamydiota</taxon>
        <taxon>Chlamydiia</taxon>
        <taxon>Parachlamydiales</taxon>
        <taxon>Parachlamydiaceae</taxon>
        <taxon>Candidatus Protochlamydia</taxon>
    </lineage>
</organism>
<gene>
    <name evidence="1" type="ORF">DB44_CJ00170</name>
</gene>
<sequence>MDKLKRKFLKNYTTELSKIKEVNLNLTRSCPLLQVQSFLDA</sequence>
<proteinExistence type="predicted"/>